<evidence type="ECO:0000256" key="6">
    <source>
        <dbReference type="ARBA" id="ARBA00022801"/>
    </source>
</evidence>
<evidence type="ECO:0000256" key="8">
    <source>
        <dbReference type="ARBA" id="ARBA00023136"/>
    </source>
</evidence>
<dbReference type="EMBL" id="PXYT01000012">
    <property type="protein sequence ID" value="PSR30220.1"/>
    <property type="molecule type" value="Genomic_DNA"/>
</dbReference>
<dbReference type="GO" id="GO:0005886">
    <property type="term" value="C:plasma membrane"/>
    <property type="evidence" value="ECO:0007669"/>
    <property type="project" value="UniProtKB-SubCell"/>
</dbReference>
<dbReference type="Pfam" id="PF01252">
    <property type="entry name" value="Peptidase_A8"/>
    <property type="match status" value="1"/>
</dbReference>
<keyword evidence="4 9" id="KW-0812">Transmembrane</keyword>
<feature type="active site" evidence="9">
    <location>
        <position position="130"/>
    </location>
</feature>
<protein>
    <recommendedName>
        <fullName evidence="9">Lipoprotein signal peptidase</fullName>
        <ecNumber evidence="9">3.4.23.36</ecNumber>
    </recommendedName>
    <alternativeName>
        <fullName evidence="9">Prolipoprotein signal peptidase</fullName>
    </alternativeName>
    <alternativeName>
        <fullName evidence="9">Signal peptidase II</fullName>
        <shortName evidence="9">SPase II</shortName>
    </alternativeName>
</protein>
<evidence type="ECO:0000256" key="7">
    <source>
        <dbReference type="ARBA" id="ARBA00022989"/>
    </source>
</evidence>
<name>A0A2T2X6U2_9FIRM</name>
<evidence type="ECO:0000256" key="2">
    <source>
        <dbReference type="ARBA" id="ARBA00022475"/>
    </source>
</evidence>
<evidence type="ECO:0000313" key="11">
    <source>
        <dbReference type="EMBL" id="PSR30220.1"/>
    </source>
</evidence>
<dbReference type="Proteomes" id="UP000242699">
    <property type="component" value="Unassembled WGS sequence"/>
</dbReference>
<evidence type="ECO:0000256" key="9">
    <source>
        <dbReference type="HAMAP-Rule" id="MF_00161"/>
    </source>
</evidence>
<dbReference type="EC" id="3.4.23.36" evidence="9"/>
<dbReference type="PANTHER" id="PTHR33695:SF1">
    <property type="entry name" value="LIPOPROTEIN SIGNAL PEPTIDASE"/>
    <property type="match status" value="1"/>
</dbReference>
<comment type="similarity">
    <text evidence="1 9 10">Belongs to the peptidase A8 family.</text>
</comment>
<dbReference type="GO" id="GO:0004190">
    <property type="term" value="F:aspartic-type endopeptidase activity"/>
    <property type="evidence" value="ECO:0007669"/>
    <property type="project" value="UniProtKB-UniRule"/>
</dbReference>
<dbReference type="GO" id="GO:0006508">
    <property type="term" value="P:proteolysis"/>
    <property type="evidence" value="ECO:0007669"/>
    <property type="project" value="UniProtKB-KW"/>
</dbReference>
<keyword evidence="3 9" id="KW-0645">Protease</keyword>
<feature type="transmembrane region" description="Helical" evidence="9">
    <location>
        <begin position="126"/>
        <end position="145"/>
    </location>
</feature>
<feature type="transmembrane region" description="Helical" evidence="9">
    <location>
        <begin position="64"/>
        <end position="81"/>
    </location>
</feature>
<comment type="caution">
    <text evidence="11">The sequence shown here is derived from an EMBL/GenBank/DDBJ whole genome shotgun (WGS) entry which is preliminary data.</text>
</comment>
<dbReference type="NCBIfam" id="TIGR00077">
    <property type="entry name" value="lspA"/>
    <property type="match status" value="1"/>
</dbReference>
<dbReference type="PANTHER" id="PTHR33695">
    <property type="entry name" value="LIPOPROTEIN SIGNAL PEPTIDASE"/>
    <property type="match status" value="1"/>
</dbReference>
<dbReference type="UniPathway" id="UPA00665"/>
<keyword evidence="5 9" id="KW-0064">Aspartyl protease</keyword>
<dbReference type="InterPro" id="IPR001872">
    <property type="entry name" value="Peptidase_A8"/>
</dbReference>
<evidence type="ECO:0000256" key="4">
    <source>
        <dbReference type="ARBA" id="ARBA00022692"/>
    </source>
</evidence>
<comment type="function">
    <text evidence="9">This protein specifically catalyzes the removal of signal peptides from prolipoproteins.</text>
</comment>
<keyword evidence="2 9" id="KW-1003">Cell membrane</keyword>
<feature type="transmembrane region" description="Helical" evidence="9">
    <location>
        <begin position="6"/>
        <end position="26"/>
    </location>
</feature>
<accession>A0A2T2X6U2</accession>
<dbReference type="PRINTS" id="PR00781">
    <property type="entry name" value="LIPOSIGPTASE"/>
</dbReference>
<comment type="catalytic activity">
    <reaction evidence="9">
        <text>Release of signal peptides from bacterial membrane prolipoproteins. Hydrolyzes -Xaa-Yaa-Zaa-|-(S,diacylglyceryl)Cys-, in which Xaa is hydrophobic (preferably Leu), and Yaa (Ala or Ser) and Zaa (Gly or Ala) have small, neutral side chains.</text>
        <dbReference type="EC" id="3.4.23.36"/>
    </reaction>
</comment>
<sequence>MRKSAWGIGIIGFLVFVSDLIIQSRVAAMMVPDQSIPILPPVLSLTYVLNNGAAFSLLRGGTPLFILVALALLVGIAVYTARHPRMPWPLVIALGLLAGGSAGNLWDRIIWGRVIDYIHIVDWPVFNLADSAIVVGMGLLVYYYWRQDKHGDLSP</sequence>
<keyword evidence="7 9" id="KW-1133">Transmembrane helix</keyword>
<organism evidence="11 12">
    <name type="scientific">Sulfobacillus benefaciens</name>
    <dbReference type="NCBI Taxonomy" id="453960"/>
    <lineage>
        <taxon>Bacteria</taxon>
        <taxon>Bacillati</taxon>
        <taxon>Bacillota</taxon>
        <taxon>Clostridia</taxon>
        <taxon>Eubacteriales</taxon>
        <taxon>Clostridiales Family XVII. Incertae Sedis</taxon>
        <taxon>Sulfobacillus</taxon>
    </lineage>
</organism>
<reference evidence="11 12" key="1">
    <citation type="journal article" date="2014" name="BMC Genomics">
        <title>Comparison of environmental and isolate Sulfobacillus genomes reveals diverse carbon, sulfur, nitrogen, and hydrogen metabolisms.</title>
        <authorList>
            <person name="Justice N.B."/>
            <person name="Norman A."/>
            <person name="Brown C.T."/>
            <person name="Singh A."/>
            <person name="Thomas B.C."/>
            <person name="Banfield J.F."/>
        </authorList>
    </citation>
    <scope>NUCLEOTIDE SEQUENCE [LARGE SCALE GENOMIC DNA]</scope>
    <source>
        <strain evidence="11">AMDSBA1</strain>
    </source>
</reference>
<keyword evidence="6 9" id="KW-0378">Hydrolase</keyword>
<comment type="subcellular location">
    <subcellularLocation>
        <location evidence="9">Cell membrane</location>
        <topology evidence="9">Multi-pass membrane protein</topology>
    </subcellularLocation>
</comment>
<keyword evidence="8 9" id="KW-0472">Membrane</keyword>
<dbReference type="AlphaFoldDB" id="A0A2T2X6U2"/>
<evidence type="ECO:0000256" key="10">
    <source>
        <dbReference type="RuleBase" id="RU004181"/>
    </source>
</evidence>
<evidence type="ECO:0000256" key="5">
    <source>
        <dbReference type="ARBA" id="ARBA00022750"/>
    </source>
</evidence>
<dbReference type="HAMAP" id="MF_00161">
    <property type="entry name" value="LspA"/>
    <property type="match status" value="1"/>
</dbReference>
<gene>
    <name evidence="9 11" type="primary">lspA</name>
    <name evidence="11" type="ORF">C7B43_06835</name>
</gene>
<comment type="pathway">
    <text evidence="9">Protein modification; lipoprotein biosynthesis (signal peptide cleavage).</text>
</comment>
<feature type="transmembrane region" description="Helical" evidence="9">
    <location>
        <begin position="88"/>
        <end position="106"/>
    </location>
</feature>
<proteinExistence type="inferred from homology"/>
<feature type="active site" evidence="9">
    <location>
        <position position="116"/>
    </location>
</feature>
<evidence type="ECO:0000256" key="1">
    <source>
        <dbReference type="ARBA" id="ARBA00006139"/>
    </source>
</evidence>
<evidence type="ECO:0000313" key="12">
    <source>
        <dbReference type="Proteomes" id="UP000242699"/>
    </source>
</evidence>
<evidence type="ECO:0000256" key="3">
    <source>
        <dbReference type="ARBA" id="ARBA00022670"/>
    </source>
</evidence>